<proteinExistence type="predicted"/>
<feature type="non-terminal residue" evidence="1">
    <location>
        <position position="1"/>
    </location>
</feature>
<gene>
    <name evidence="1" type="ORF">LCGC14_1810770</name>
</gene>
<dbReference type="EMBL" id="LAZR01017584">
    <property type="protein sequence ID" value="KKL99804.1"/>
    <property type="molecule type" value="Genomic_DNA"/>
</dbReference>
<reference evidence="1" key="1">
    <citation type="journal article" date="2015" name="Nature">
        <title>Complex archaea that bridge the gap between prokaryotes and eukaryotes.</title>
        <authorList>
            <person name="Spang A."/>
            <person name="Saw J.H."/>
            <person name="Jorgensen S.L."/>
            <person name="Zaremba-Niedzwiedzka K."/>
            <person name="Martijn J."/>
            <person name="Lind A.E."/>
            <person name="van Eijk R."/>
            <person name="Schleper C."/>
            <person name="Guy L."/>
            <person name="Ettema T.J."/>
        </authorList>
    </citation>
    <scope>NUCLEOTIDE SEQUENCE</scope>
</reference>
<evidence type="ECO:0000313" key="1">
    <source>
        <dbReference type="EMBL" id="KKL99804.1"/>
    </source>
</evidence>
<name>A0A0F9GLQ9_9ZZZZ</name>
<sequence>TGEAPAIAGATAAGVATGGAGFIPGVLATAAGAGLGKAAGEGVEEFRGENLQTFPQVMGDVGIEGLMGAAGEGLFRGVLAPLGRKMMGPNVSRMTPEKSALAEQARTMGAQPSISQIAQPPIMGRMQGMINMVLGDPLAAKNAAAITKEVSRLRAGTGRAAAGRQAVGEDISRGISRSRKALSRWSGQVAGKIDEMTGGYAVVPNNQIKAEAQAILDSLPRKKPVTTGEPGFSYVDDLTGQSVTTSSVQTREGKIVFASPELVKSLEDILDVPNAYTITETQQMTSRLFDAIGNDTIIPGINARNARLLYKAATRGYDDIADDTLRNVVGKFRDRYKGEIRKFDKAIIQRIMKDPKYAGRLDPEAIVGSIFRKGETSNLLRVKKIVPPGTWERIQGSAMEEVLSKISKRTDDPFIDVFAGKEFLNALDSYGESTLGAVFGRTTASELYRLGRVTQLVTQKQGMTGGLVAASIALHPLKNLTKLMRLRVMGKLLRTPFAVRWLTDGLKAPNTRRGAAAITRLGVFVKALAEQHTTDPLKEDEQLSR</sequence>
<dbReference type="AlphaFoldDB" id="A0A0F9GLQ9"/>
<organism evidence="1">
    <name type="scientific">marine sediment metagenome</name>
    <dbReference type="NCBI Taxonomy" id="412755"/>
    <lineage>
        <taxon>unclassified sequences</taxon>
        <taxon>metagenomes</taxon>
        <taxon>ecological metagenomes</taxon>
    </lineage>
</organism>
<protein>
    <submittedName>
        <fullName evidence="1">Uncharacterized protein</fullName>
    </submittedName>
</protein>
<accession>A0A0F9GLQ9</accession>
<comment type="caution">
    <text evidence="1">The sequence shown here is derived from an EMBL/GenBank/DDBJ whole genome shotgun (WGS) entry which is preliminary data.</text>
</comment>